<gene>
    <name evidence="6" type="ORF">IAA20_01355</name>
</gene>
<dbReference type="InterPro" id="IPR010982">
    <property type="entry name" value="Lambda_DNA-bd_dom_sf"/>
</dbReference>
<evidence type="ECO:0000256" key="1">
    <source>
        <dbReference type="ARBA" id="ARBA00022491"/>
    </source>
</evidence>
<dbReference type="SUPFAM" id="SSF53822">
    <property type="entry name" value="Periplasmic binding protein-like I"/>
    <property type="match status" value="1"/>
</dbReference>
<keyword evidence="3" id="KW-0238">DNA-binding</keyword>
<reference evidence="6" key="2">
    <citation type="submission" date="2021-04" db="EMBL/GenBank/DDBJ databases">
        <authorList>
            <person name="Gilroy R."/>
        </authorList>
    </citation>
    <scope>NUCLEOTIDE SEQUENCE</scope>
    <source>
        <strain evidence="6">CHK172-16539</strain>
    </source>
</reference>
<name>A0A9D2F4W7_9ENTE</name>
<evidence type="ECO:0000256" key="3">
    <source>
        <dbReference type="ARBA" id="ARBA00023125"/>
    </source>
</evidence>
<dbReference type="SUPFAM" id="SSF47413">
    <property type="entry name" value="lambda repressor-like DNA-binding domains"/>
    <property type="match status" value="1"/>
</dbReference>
<sequence length="332" mass="36920">MVTIKTIAKMAGVSHTTVSRALNEDPAVKEDTKKKIQKIATDLGYSPNLRAKGLVTNKNYTIGLFFSSISSGTSYSFLTEIIKRLYDSLAQEYSLSINGIDQLTNYDSTVKGRLDGVIVVSQSVKDDEFINYVKQNNIPLLVMNRLISRDDVANVAFDEYTGVLQATEYSIRMGHSKFGMIEGIEDFESSSLRKKAFIETIRHEQLQIIPEAVIQGDYQVASGYRAMKKILLLPEVPDLVFCGNDDMAIGAMKACYELGVRVPTDISLLGFDDSVYAKYTNPGLTTVRKPVNKLSEAGLQMFDQVLNNPNYSVSKEIVQPELIIRGSVKNMH</sequence>
<dbReference type="InterPro" id="IPR000843">
    <property type="entry name" value="HTH_LacI"/>
</dbReference>
<dbReference type="Pfam" id="PF00356">
    <property type="entry name" value="LacI"/>
    <property type="match status" value="1"/>
</dbReference>
<dbReference type="Pfam" id="PF13377">
    <property type="entry name" value="Peripla_BP_3"/>
    <property type="match status" value="1"/>
</dbReference>
<dbReference type="GO" id="GO:0000976">
    <property type="term" value="F:transcription cis-regulatory region binding"/>
    <property type="evidence" value="ECO:0007669"/>
    <property type="project" value="TreeGrafter"/>
</dbReference>
<dbReference type="SMART" id="SM00354">
    <property type="entry name" value="HTH_LACI"/>
    <property type="match status" value="1"/>
</dbReference>
<dbReference type="Gene3D" id="1.10.260.40">
    <property type="entry name" value="lambda repressor-like DNA-binding domains"/>
    <property type="match status" value="1"/>
</dbReference>
<feature type="domain" description="HTH lacI-type" evidence="5">
    <location>
        <begin position="2"/>
        <end position="56"/>
    </location>
</feature>
<keyword evidence="4" id="KW-0804">Transcription</keyword>
<evidence type="ECO:0000259" key="5">
    <source>
        <dbReference type="PROSITE" id="PS50932"/>
    </source>
</evidence>
<dbReference type="AlphaFoldDB" id="A0A9D2F4W7"/>
<comment type="caution">
    <text evidence="6">The sequence shown here is derived from an EMBL/GenBank/DDBJ whole genome shotgun (WGS) entry which is preliminary data.</text>
</comment>
<evidence type="ECO:0000313" key="6">
    <source>
        <dbReference type="EMBL" id="HIZ52579.1"/>
    </source>
</evidence>
<dbReference type="Gene3D" id="3.40.50.2300">
    <property type="match status" value="2"/>
</dbReference>
<dbReference type="CDD" id="cd01392">
    <property type="entry name" value="HTH_LacI"/>
    <property type="match status" value="1"/>
</dbReference>
<dbReference type="CDD" id="cd06267">
    <property type="entry name" value="PBP1_LacI_sugar_binding-like"/>
    <property type="match status" value="1"/>
</dbReference>
<dbReference type="PANTHER" id="PTHR30146:SF148">
    <property type="entry name" value="HTH-TYPE TRANSCRIPTIONAL REPRESSOR PURR-RELATED"/>
    <property type="match status" value="1"/>
</dbReference>
<dbReference type="PROSITE" id="PS50932">
    <property type="entry name" value="HTH_LACI_2"/>
    <property type="match status" value="1"/>
</dbReference>
<dbReference type="EMBL" id="DXBN01000031">
    <property type="protein sequence ID" value="HIZ52579.1"/>
    <property type="molecule type" value="Genomic_DNA"/>
</dbReference>
<dbReference type="GO" id="GO:0003700">
    <property type="term" value="F:DNA-binding transcription factor activity"/>
    <property type="evidence" value="ECO:0007669"/>
    <property type="project" value="TreeGrafter"/>
</dbReference>
<reference evidence="6" key="1">
    <citation type="journal article" date="2021" name="PeerJ">
        <title>Extensive microbial diversity within the chicken gut microbiome revealed by metagenomics and culture.</title>
        <authorList>
            <person name="Gilroy R."/>
            <person name="Ravi A."/>
            <person name="Getino M."/>
            <person name="Pursley I."/>
            <person name="Horton D.L."/>
            <person name="Alikhan N.F."/>
            <person name="Baker D."/>
            <person name="Gharbi K."/>
            <person name="Hall N."/>
            <person name="Watson M."/>
            <person name="Adriaenssens E.M."/>
            <person name="Foster-Nyarko E."/>
            <person name="Jarju S."/>
            <person name="Secka A."/>
            <person name="Antonio M."/>
            <person name="Oren A."/>
            <person name="Chaudhuri R.R."/>
            <person name="La Ragione R."/>
            <person name="Hildebrand F."/>
            <person name="Pallen M.J."/>
        </authorList>
    </citation>
    <scope>NUCLEOTIDE SEQUENCE</scope>
    <source>
        <strain evidence="6">CHK172-16539</strain>
    </source>
</reference>
<dbReference type="InterPro" id="IPR046335">
    <property type="entry name" value="LacI/GalR-like_sensor"/>
</dbReference>
<dbReference type="PANTHER" id="PTHR30146">
    <property type="entry name" value="LACI-RELATED TRANSCRIPTIONAL REPRESSOR"/>
    <property type="match status" value="1"/>
</dbReference>
<dbReference type="Proteomes" id="UP000824063">
    <property type="component" value="Unassembled WGS sequence"/>
</dbReference>
<evidence type="ECO:0000256" key="2">
    <source>
        <dbReference type="ARBA" id="ARBA00023015"/>
    </source>
</evidence>
<evidence type="ECO:0000256" key="4">
    <source>
        <dbReference type="ARBA" id="ARBA00023163"/>
    </source>
</evidence>
<protein>
    <submittedName>
        <fullName evidence="6">LacI family transcriptional regulator</fullName>
    </submittedName>
</protein>
<dbReference type="InterPro" id="IPR028082">
    <property type="entry name" value="Peripla_BP_I"/>
</dbReference>
<accession>A0A9D2F4W7</accession>
<organism evidence="6 7">
    <name type="scientific">Candidatus Enterococcus avicola</name>
    <dbReference type="NCBI Taxonomy" id="2838561"/>
    <lineage>
        <taxon>Bacteria</taxon>
        <taxon>Bacillati</taxon>
        <taxon>Bacillota</taxon>
        <taxon>Bacilli</taxon>
        <taxon>Lactobacillales</taxon>
        <taxon>Enterococcaceae</taxon>
        <taxon>Enterococcus</taxon>
    </lineage>
</organism>
<keyword evidence="1" id="KW-0678">Repressor</keyword>
<evidence type="ECO:0000313" key="7">
    <source>
        <dbReference type="Proteomes" id="UP000824063"/>
    </source>
</evidence>
<keyword evidence="2" id="KW-0805">Transcription regulation</keyword>
<proteinExistence type="predicted"/>